<dbReference type="KEGG" id="ptm:GSPATT00003998001"/>
<evidence type="ECO:0000256" key="1">
    <source>
        <dbReference type="SAM" id="SignalP"/>
    </source>
</evidence>
<evidence type="ECO:0000313" key="3">
    <source>
        <dbReference type="Proteomes" id="UP000000600"/>
    </source>
</evidence>
<dbReference type="InParanoid" id="A0ECW2"/>
<sequence>MVKQCYLLITLLVIVHSLNYGTVLIQNEGGGQIQSKEIIFSKPFQQMPQVAIALLNGRGDIFAEIHEVNQRRYSSIYLIKGFTLQMMASDEIEAEFAYLAIENDENYQIECFNRIAVGNEIQIPLIIQRPTFIGVLATNTHANNFNIGNLLMQFGKDLLDGNLIVDNDGKLNMCIIITNEEQPIRSDWL</sequence>
<gene>
    <name evidence="2" type="ORF">GSPATT00003998001</name>
</gene>
<reference evidence="2 3" key="1">
    <citation type="journal article" date="2006" name="Nature">
        <title>Global trends of whole-genome duplications revealed by the ciliate Paramecium tetraurelia.</title>
        <authorList>
            <consortium name="Genoscope"/>
            <person name="Aury J.-M."/>
            <person name="Jaillon O."/>
            <person name="Duret L."/>
            <person name="Noel B."/>
            <person name="Jubin C."/>
            <person name="Porcel B.M."/>
            <person name="Segurens B."/>
            <person name="Daubin V."/>
            <person name="Anthouard V."/>
            <person name="Aiach N."/>
            <person name="Arnaiz O."/>
            <person name="Billaut A."/>
            <person name="Beisson J."/>
            <person name="Blanc I."/>
            <person name="Bouhouche K."/>
            <person name="Camara F."/>
            <person name="Duharcourt S."/>
            <person name="Guigo R."/>
            <person name="Gogendeau D."/>
            <person name="Katinka M."/>
            <person name="Keller A.-M."/>
            <person name="Kissmehl R."/>
            <person name="Klotz C."/>
            <person name="Koll F."/>
            <person name="Le Moue A."/>
            <person name="Lepere C."/>
            <person name="Malinsky S."/>
            <person name="Nowacki M."/>
            <person name="Nowak J.K."/>
            <person name="Plattner H."/>
            <person name="Poulain J."/>
            <person name="Ruiz F."/>
            <person name="Serrano V."/>
            <person name="Zagulski M."/>
            <person name="Dessen P."/>
            <person name="Betermier M."/>
            <person name="Weissenbach J."/>
            <person name="Scarpelli C."/>
            <person name="Schachter V."/>
            <person name="Sperling L."/>
            <person name="Meyer E."/>
            <person name="Cohen J."/>
            <person name="Wincker P."/>
        </authorList>
    </citation>
    <scope>NUCLEOTIDE SEQUENCE [LARGE SCALE GENOMIC DNA]</scope>
    <source>
        <strain evidence="2 3">Stock d4-2</strain>
    </source>
</reference>
<dbReference type="HOGENOM" id="CLU_1437017_0_0_1"/>
<evidence type="ECO:0000313" key="2">
    <source>
        <dbReference type="EMBL" id="CAK93129.1"/>
    </source>
</evidence>
<dbReference type="RefSeq" id="XP_001460526.1">
    <property type="nucleotide sequence ID" value="XM_001460489.1"/>
</dbReference>
<dbReference type="GeneID" id="5046311"/>
<dbReference type="Proteomes" id="UP000000600">
    <property type="component" value="Unassembled WGS sequence"/>
</dbReference>
<keyword evidence="3" id="KW-1185">Reference proteome</keyword>
<protein>
    <recommendedName>
        <fullName evidence="4">H-type lectin domain-containing protein</fullName>
    </recommendedName>
</protein>
<accession>A0ECW2</accession>
<feature type="chain" id="PRO_5002624694" description="H-type lectin domain-containing protein" evidence="1">
    <location>
        <begin position="18"/>
        <end position="189"/>
    </location>
</feature>
<proteinExistence type="predicted"/>
<evidence type="ECO:0008006" key="4">
    <source>
        <dbReference type="Google" id="ProtNLM"/>
    </source>
</evidence>
<organism evidence="2 3">
    <name type="scientific">Paramecium tetraurelia</name>
    <dbReference type="NCBI Taxonomy" id="5888"/>
    <lineage>
        <taxon>Eukaryota</taxon>
        <taxon>Sar</taxon>
        <taxon>Alveolata</taxon>
        <taxon>Ciliophora</taxon>
        <taxon>Intramacronucleata</taxon>
        <taxon>Oligohymenophorea</taxon>
        <taxon>Peniculida</taxon>
        <taxon>Parameciidae</taxon>
        <taxon>Paramecium</taxon>
    </lineage>
</organism>
<name>A0ECW2_PARTE</name>
<keyword evidence="1" id="KW-0732">Signal</keyword>
<feature type="signal peptide" evidence="1">
    <location>
        <begin position="1"/>
        <end position="17"/>
    </location>
</feature>
<dbReference type="EMBL" id="CT868671">
    <property type="protein sequence ID" value="CAK93129.1"/>
    <property type="molecule type" value="Genomic_DNA"/>
</dbReference>
<dbReference type="AlphaFoldDB" id="A0ECW2"/>